<protein>
    <submittedName>
        <fullName evidence="9">Polyprenol phosphomannose-dependent alpha 1,6 mannosyltransferase MptB</fullName>
    </submittedName>
</protein>
<feature type="transmembrane region" description="Helical" evidence="8">
    <location>
        <begin position="231"/>
        <end position="248"/>
    </location>
</feature>
<keyword evidence="2 9" id="KW-0328">Glycosyltransferase</keyword>
<feature type="transmembrane region" description="Helical" evidence="8">
    <location>
        <begin position="207"/>
        <end position="225"/>
    </location>
</feature>
<feature type="transmembrane region" description="Helical" evidence="8">
    <location>
        <begin position="372"/>
        <end position="392"/>
    </location>
</feature>
<keyword evidence="6 8" id="KW-0472">Membrane</keyword>
<dbReference type="NCBIfam" id="NF038066">
    <property type="entry name" value="MptB"/>
    <property type="match status" value="1"/>
</dbReference>
<feature type="transmembrane region" description="Helical" evidence="8">
    <location>
        <begin position="260"/>
        <end position="278"/>
    </location>
</feature>
<organism evidence="9 10">
    <name type="scientific">Ammonicoccus fulvus</name>
    <dbReference type="NCBI Taxonomy" id="3138240"/>
    <lineage>
        <taxon>Bacteria</taxon>
        <taxon>Bacillati</taxon>
        <taxon>Actinomycetota</taxon>
        <taxon>Actinomycetes</taxon>
        <taxon>Propionibacteriales</taxon>
        <taxon>Propionibacteriaceae</taxon>
        <taxon>Ammonicoccus</taxon>
    </lineage>
</organism>
<evidence type="ECO:0000313" key="9">
    <source>
        <dbReference type="EMBL" id="XAN07982.1"/>
    </source>
</evidence>
<dbReference type="InterPro" id="IPR049829">
    <property type="entry name" value="MptA/B-like"/>
</dbReference>
<evidence type="ECO:0000256" key="8">
    <source>
        <dbReference type="SAM" id="Phobius"/>
    </source>
</evidence>
<feature type="transmembrane region" description="Helical" evidence="8">
    <location>
        <begin position="443"/>
        <end position="461"/>
    </location>
</feature>
<dbReference type="GO" id="GO:0016757">
    <property type="term" value="F:glycosyltransferase activity"/>
    <property type="evidence" value="ECO:0007669"/>
    <property type="project" value="UniProtKB-KW"/>
</dbReference>
<evidence type="ECO:0000256" key="7">
    <source>
        <dbReference type="ARBA" id="ARBA00043987"/>
    </source>
</evidence>
<evidence type="ECO:0000256" key="6">
    <source>
        <dbReference type="ARBA" id="ARBA00023136"/>
    </source>
</evidence>
<accession>A0ABZ3FT35</accession>
<feature type="transmembrane region" description="Helical" evidence="8">
    <location>
        <begin position="311"/>
        <end position="331"/>
    </location>
</feature>
<dbReference type="EMBL" id="CP154795">
    <property type="protein sequence ID" value="XAN07982.1"/>
    <property type="molecule type" value="Genomic_DNA"/>
</dbReference>
<dbReference type="Pfam" id="PF26314">
    <property type="entry name" value="MptA_B_family"/>
    <property type="match status" value="1"/>
</dbReference>
<feature type="transmembrane region" description="Helical" evidence="8">
    <location>
        <begin position="174"/>
        <end position="195"/>
    </location>
</feature>
<feature type="transmembrane region" description="Helical" evidence="8">
    <location>
        <begin position="52"/>
        <end position="72"/>
    </location>
</feature>
<proteinExistence type="inferred from homology"/>
<reference evidence="9 10" key="1">
    <citation type="submission" date="2024-04" db="EMBL/GenBank/DDBJ databases">
        <title>Isolation of an actinomycete strain from pig manure.</title>
        <authorList>
            <person name="Gong T."/>
            <person name="Yu Z."/>
            <person name="An M."/>
            <person name="Wei C."/>
            <person name="Yang W."/>
            <person name="Liu L."/>
        </authorList>
    </citation>
    <scope>NUCLEOTIDE SEQUENCE [LARGE SCALE GENOMIC DNA]</scope>
    <source>
        <strain evidence="9 10">ZF39</strain>
    </source>
</reference>
<evidence type="ECO:0000313" key="10">
    <source>
        <dbReference type="Proteomes" id="UP001442841"/>
    </source>
</evidence>
<evidence type="ECO:0000256" key="3">
    <source>
        <dbReference type="ARBA" id="ARBA00022679"/>
    </source>
</evidence>
<dbReference type="Proteomes" id="UP001442841">
    <property type="component" value="Chromosome"/>
</dbReference>
<gene>
    <name evidence="9" type="primary">mptB</name>
    <name evidence="9" type="ORF">AADG42_11925</name>
</gene>
<evidence type="ECO:0000256" key="2">
    <source>
        <dbReference type="ARBA" id="ARBA00022676"/>
    </source>
</evidence>
<keyword evidence="10" id="KW-1185">Reference proteome</keyword>
<comment type="subcellular location">
    <subcellularLocation>
        <location evidence="1">Membrane</location>
        <topology evidence="1">Multi-pass membrane protein</topology>
    </subcellularLocation>
</comment>
<sequence>MTARHWLPWTVLGFVGACLVAVTAFGVGYLEDGPRGVLERNAPWVRGSVGRYVARICGLLGSIALFVAWWRLRPSGGAADHVPASGGIPFRRIGLLWTLPFWPVPALMTADAYAYAAQGWLLHQGLDPYVFAMGFPSPFAESVYPTWRPTTAVYPPLALHLQHLIVDLFGAHPYWAPVGMRLLPLAGFVLMLAVAGPLARQAGASQASALWFIALNPLLLIQFIGGAHNDGLMVGLIMVAFWLAGLAFSRAGRPHDPRPGTWQSWVALVLGCAMIGVAAAVKQPAVLVGAGVVLWNLLGEAHRGRFPWARFGVRAVVGGVVGAAVFLALSAPRGLWFGWLGDGAGSPSLVINHSPLSWFAQWALALDAPQGVVNTILTGVSALLTLAAFLWIIRRFAARRPMRFTAGILLAFGLLGTAIQPWYVLWGGPFLAFCHPTRKVVKLVGAVVLLLLISGVLQEYISPVITVPISAGIAYAWWRWGARLTGAAQHS</sequence>
<dbReference type="PROSITE" id="PS51257">
    <property type="entry name" value="PROKAR_LIPOPROTEIN"/>
    <property type="match status" value="1"/>
</dbReference>
<keyword evidence="5 8" id="KW-1133">Transmembrane helix</keyword>
<feature type="transmembrane region" description="Helical" evidence="8">
    <location>
        <begin position="6"/>
        <end position="31"/>
    </location>
</feature>
<keyword evidence="4 8" id="KW-0812">Transmembrane</keyword>
<comment type="similarity">
    <text evidence="7">Belongs to the MptA/B family.</text>
</comment>
<keyword evidence="3" id="KW-0808">Transferase</keyword>
<feature type="transmembrane region" description="Helical" evidence="8">
    <location>
        <begin position="284"/>
        <end position="299"/>
    </location>
</feature>
<dbReference type="RefSeq" id="WP_425309437.1">
    <property type="nucleotide sequence ID" value="NZ_CP154795.1"/>
</dbReference>
<feature type="transmembrane region" description="Helical" evidence="8">
    <location>
        <begin position="404"/>
        <end position="423"/>
    </location>
</feature>
<evidence type="ECO:0000256" key="1">
    <source>
        <dbReference type="ARBA" id="ARBA00004141"/>
    </source>
</evidence>
<name>A0ABZ3FT35_9ACTN</name>
<evidence type="ECO:0000256" key="5">
    <source>
        <dbReference type="ARBA" id="ARBA00022989"/>
    </source>
</evidence>
<evidence type="ECO:0000256" key="4">
    <source>
        <dbReference type="ARBA" id="ARBA00022692"/>
    </source>
</evidence>